<keyword evidence="7 8" id="KW-0472">Membrane</keyword>
<dbReference type="InterPro" id="IPR050391">
    <property type="entry name" value="Mito_Metabolite_Transporter"/>
</dbReference>
<dbReference type="Gene3D" id="1.50.40.10">
    <property type="entry name" value="Mitochondrial carrier domain"/>
    <property type="match status" value="1"/>
</dbReference>
<evidence type="ECO:0000256" key="8">
    <source>
        <dbReference type="PROSITE-ProRule" id="PRU00282"/>
    </source>
</evidence>
<evidence type="ECO:0000256" key="5">
    <source>
        <dbReference type="ARBA" id="ARBA00022737"/>
    </source>
</evidence>
<dbReference type="SUPFAM" id="SSF103506">
    <property type="entry name" value="Mitochondrial carrier"/>
    <property type="match status" value="1"/>
</dbReference>
<evidence type="ECO:0000256" key="9">
    <source>
        <dbReference type="RuleBase" id="RU000488"/>
    </source>
</evidence>
<keyword evidence="3 9" id="KW-0813">Transport</keyword>
<evidence type="ECO:0000256" key="10">
    <source>
        <dbReference type="SAM" id="MobiDB-lite"/>
    </source>
</evidence>
<evidence type="ECO:0000313" key="12">
    <source>
        <dbReference type="Proteomes" id="UP000008063"/>
    </source>
</evidence>
<dbReference type="InterPro" id="IPR023395">
    <property type="entry name" value="MCP_dom_sf"/>
</dbReference>
<sequence>MNSTSSLRDLYSPPSSAWSFFPPAAMPTPNTTASSSSVPTPGNYQWSTRPAPNSIFDLSPSLHLNEPSNINVPLLLKSLVASAFLQYTSTAIAMPLEVGKMLLQVQWVPKDASMAPEQVYDASVEEQVEDEEEEVFSDDSNENEAYFADPSNSAGKFHPPRMVDDNGYIMRTSVFEEGTRPEYVITLGNADGTWGMIKRIATFRGEGWLALWKGLLTSCIHDVISTNLQPVIDNVIQSLFFSASPAFQQPPLLLPIASHLITGFLLSPLDLVRTRLIVQSSMSRHKTYSGPIDALSDIIANEGGVKGLYLHPHLLIPTILDNTLRPLVHIMMPSLIASNLGLGPHVAVDTHPIAWGLAEFAGGCIGLLLTLPIETVRRRLQIQTRGSAKTIRTCVETRPVPYNGVVDALWHIVTEERSDSPARHGKRKVGKSDAKAKEKHDDVEEGGDEQSWRSHTGIGQLYRGLGMRLGASVIDEKRWMQDGPSYKRDYTYVLLSHC</sequence>
<dbReference type="InParanoid" id="F8PMA7"/>
<accession>F8PMA7</accession>
<dbReference type="HOGENOM" id="CLU_023136_0_0_1"/>
<dbReference type="OMA" id="KTILQVY"/>
<organism evidence="12">
    <name type="scientific">Serpula lacrymans var. lacrymans (strain S7.3)</name>
    <name type="common">Dry rot fungus</name>
    <dbReference type="NCBI Taxonomy" id="936435"/>
    <lineage>
        <taxon>Eukaryota</taxon>
        <taxon>Fungi</taxon>
        <taxon>Dikarya</taxon>
        <taxon>Basidiomycota</taxon>
        <taxon>Agaricomycotina</taxon>
        <taxon>Agaricomycetes</taxon>
        <taxon>Agaricomycetidae</taxon>
        <taxon>Boletales</taxon>
        <taxon>Coniophorineae</taxon>
        <taxon>Serpulaceae</taxon>
        <taxon>Serpula</taxon>
    </lineage>
</organism>
<dbReference type="GO" id="GO:0016020">
    <property type="term" value="C:membrane"/>
    <property type="evidence" value="ECO:0007669"/>
    <property type="project" value="UniProtKB-SubCell"/>
</dbReference>
<dbReference type="InterPro" id="IPR018108">
    <property type="entry name" value="MCP_transmembrane"/>
</dbReference>
<dbReference type="eggNOG" id="ENOG502QSA3">
    <property type="taxonomic scope" value="Eukaryota"/>
</dbReference>
<keyword evidence="4 8" id="KW-0812">Transmembrane</keyword>
<gene>
    <name evidence="11" type="ORF">SERLA73DRAFT_176086</name>
</gene>
<evidence type="ECO:0008006" key="13">
    <source>
        <dbReference type="Google" id="ProtNLM"/>
    </source>
</evidence>
<evidence type="ECO:0000256" key="6">
    <source>
        <dbReference type="ARBA" id="ARBA00022989"/>
    </source>
</evidence>
<dbReference type="OrthoDB" id="77989at2759"/>
<dbReference type="FunCoup" id="F8PMA7">
    <property type="interactions" value="28"/>
</dbReference>
<dbReference type="EMBL" id="GL945476">
    <property type="protein sequence ID" value="EGO02739.1"/>
    <property type="molecule type" value="Genomic_DNA"/>
</dbReference>
<name>F8PMA7_SERL3</name>
<dbReference type="PANTHER" id="PTHR45618">
    <property type="entry name" value="MITOCHONDRIAL DICARBOXYLATE CARRIER-RELATED"/>
    <property type="match status" value="1"/>
</dbReference>
<evidence type="ECO:0000256" key="1">
    <source>
        <dbReference type="ARBA" id="ARBA00004141"/>
    </source>
</evidence>
<evidence type="ECO:0000313" key="11">
    <source>
        <dbReference type="EMBL" id="EGO02739.1"/>
    </source>
</evidence>
<comment type="similarity">
    <text evidence="2 9">Belongs to the mitochondrial carrier (TC 2.A.29) family.</text>
</comment>
<dbReference type="Pfam" id="PF00153">
    <property type="entry name" value="Mito_carr"/>
    <property type="match status" value="1"/>
</dbReference>
<evidence type="ECO:0000256" key="3">
    <source>
        <dbReference type="ARBA" id="ARBA00022448"/>
    </source>
</evidence>
<keyword evidence="12" id="KW-1185">Reference proteome</keyword>
<reference evidence="12" key="1">
    <citation type="journal article" date="2011" name="Science">
        <title>The plant cell wall-decomposing machinery underlies the functional diversity of forest fungi.</title>
        <authorList>
            <person name="Eastwood D.C."/>
            <person name="Floudas D."/>
            <person name="Binder M."/>
            <person name="Majcherczyk A."/>
            <person name="Schneider P."/>
            <person name="Aerts A."/>
            <person name="Asiegbu F.O."/>
            <person name="Baker S.E."/>
            <person name="Barry K."/>
            <person name="Bendiksby M."/>
            <person name="Blumentritt M."/>
            <person name="Coutinho P.M."/>
            <person name="Cullen D."/>
            <person name="de Vries R.P."/>
            <person name="Gathman A."/>
            <person name="Goodell B."/>
            <person name="Henrissat B."/>
            <person name="Ihrmark K."/>
            <person name="Kauserud H."/>
            <person name="Kohler A."/>
            <person name="LaButti K."/>
            <person name="Lapidus A."/>
            <person name="Lavin J.L."/>
            <person name="Lee Y.-H."/>
            <person name="Lindquist E."/>
            <person name="Lilly W."/>
            <person name="Lucas S."/>
            <person name="Morin E."/>
            <person name="Murat C."/>
            <person name="Oguiza J.A."/>
            <person name="Park J."/>
            <person name="Pisabarro A.G."/>
            <person name="Riley R."/>
            <person name="Rosling A."/>
            <person name="Salamov A."/>
            <person name="Schmidt O."/>
            <person name="Schmutz J."/>
            <person name="Skrede I."/>
            <person name="Stenlid J."/>
            <person name="Wiebenga A."/>
            <person name="Xie X."/>
            <person name="Kuees U."/>
            <person name="Hibbett D.S."/>
            <person name="Hoffmeister D."/>
            <person name="Hoegberg N."/>
            <person name="Martin F."/>
            <person name="Grigoriev I.V."/>
            <person name="Watkinson S.C."/>
        </authorList>
    </citation>
    <scope>NUCLEOTIDE SEQUENCE [LARGE SCALE GENOMIC DNA]</scope>
    <source>
        <strain evidence="12">strain S7.3</strain>
    </source>
</reference>
<dbReference type="AlphaFoldDB" id="F8PMA7"/>
<evidence type="ECO:0000256" key="4">
    <source>
        <dbReference type="ARBA" id="ARBA00022692"/>
    </source>
</evidence>
<evidence type="ECO:0000256" key="7">
    <source>
        <dbReference type="ARBA" id="ARBA00023136"/>
    </source>
</evidence>
<comment type="subcellular location">
    <subcellularLocation>
        <location evidence="1">Membrane</location>
        <topology evidence="1">Multi-pass membrane protein</topology>
    </subcellularLocation>
</comment>
<feature type="repeat" description="Solcar" evidence="8">
    <location>
        <begin position="250"/>
        <end position="335"/>
    </location>
</feature>
<feature type="region of interest" description="Disordered" evidence="10">
    <location>
        <begin position="420"/>
        <end position="452"/>
    </location>
</feature>
<dbReference type="PROSITE" id="PS50920">
    <property type="entry name" value="SOLCAR"/>
    <property type="match status" value="1"/>
</dbReference>
<protein>
    <recommendedName>
        <fullName evidence="13">Mitochondrial carrier</fullName>
    </recommendedName>
</protein>
<keyword evidence="5" id="KW-0677">Repeat</keyword>
<proteinExistence type="inferred from homology"/>
<dbReference type="Proteomes" id="UP000008063">
    <property type="component" value="Unassembled WGS sequence"/>
</dbReference>
<dbReference type="STRING" id="936435.F8PMA7"/>
<feature type="compositionally biased region" description="Basic and acidic residues" evidence="10">
    <location>
        <begin position="430"/>
        <end position="442"/>
    </location>
</feature>
<keyword evidence="6" id="KW-1133">Transmembrane helix</keyword>
<evidence type="ECO:0000256" key="2">
    <source>
        <dbReference type="ARBA" id="ARBA00006375"/>
    </source>
</evidence>